<dbReference type="InterPro" id="IPR036291">
    <property type="entry name" value="NAD(P)-bd_dom_sf"/>
</dbReference>
<dbReference type="SUPFAM" id="SSF51735">
    <property type="entry name" value="NAD(P)-binding Rossmann-fold domains"/>
    <property type="match status" value="1"/>
</dbReference>
<evidence type="ECO:0000256" key="2">
    <source>
        <dbReference type="ARBA" id="ARBA00023002"/>
    </source>
</evidence>
<dbReference type="NCBIfam" id="NF006597">
    <property type="entry name" value="PRK09134.1"/>
    <property type="match status" value="1"/>
</dbReference>
<dbReference type="Gene3D" id="3.40.50.720">
    <property type="entry name" value="NAD(P)-binding Rossmann-like Domain"/>
    <property type="match status" value="1"/>
</dbReference>
<name>A0A9J7AS12_9PROT</name>
<dbReference type="PANTHER" id="PTHR43639:SF1">
    <property type="entry name" value="SHORT-CHAIN DEHYDROGENASE_REDUCTASE FAMILY PROTEIN"/>
    <property type="match status" value="1"/>
</dbReference>
<dbReference type="KEGG" id="naci:NUH88_17140"/>
<dbReference type="PRINTS" id="PR00081">
    <property type="entry name" value="GDHRDH"/>
</dbReference>
<sequence>MRTALVTGGARRVGAALARGLAADGWHVVIHYNGSGDEAEALLAEIRSAGGSVGSVRCDLEDAGAVAALIPELAGEVPPFGLLVNNASLFEGDRLEDLTADRMDRHHAVNLRAPVLLSQAFARQVRAQAKDGIAPGTDCCIVNLLDNKVFAPNPDYLSYSLTKFGLEGLTRMLAMELAPEIRVAGIAPGVALPSGPQTEEEFERSQASLMLGRGCTPEQILAALRFILSAPAFTGQTVTIDGGQVLQALPRDIAFMDGEG</sequence>
<proteinExistence type="inferred from homology"/>
<accession>A0A9J7AS12</accession>
<gene>
    <name evidence="3" type="ORF">NUH88_17140</name>
</gene>
<dbReference type="Proteomes" id="UP001060336">
    <property type="component" value="Chromosome"/>
</dbReference>
<dbReference type="InterPro" id="IPR002347">
    <property type="entry name" value="SDR_fam"/>
</dbReference>
<dbReference type="RefSeq" id="WP_257767617.1">
    <property type="nucleotide sequence ID" value="NZ_CP102480.1"/>
</dbReference>
<organism evidence="3 4">
    <name type="scientific">Nisaea acidiphila</name>
    <dbReference type="NCBI Taxonomy" id="1862145"/>
    <lineage>
        <taxon>Bacteria</taxon>
        <taxon>Pseudomonadati</taxon>
        <taxon>Pseudomonadota</taxon>
        <taxon>Alphaproteobacteria</taxon>
        <taxon>Rhodospirillales</taxon>
        <taxon>Thalassobaculaceae</taxon>
        <taxon>Nisaea</taxon>
    </lineage>
</organism>
<dbReference type="AlphaFoldDB" id="A0A9J7AS12"/>
<protein>
    <submittedName>
        <fullName evidence="3">SDR family oxidoreductase</fullName>
    </submittedName>
</protein>
<keyword evidence="4" id="KW-1185">Reference proteome</keyword>
<evidence type="ECO:0000313" key="3">
    <source>
        <dbReference type="EMBL" id="UUX49116.1"/>
    </source>
</evidence>
<dbReference type="Pfam" id="PF00106">
    <property type="entry name" value="adh_short"/>
    <property type="match status" value="1"/>
</dbReference>
<evidence type="ECO:0000313" key="4">
    <source>
        <dbReference type="Proteomes" id="UP001060336"/>
    </source>
</evidence>
<dbReference type="EMBL" id="CP102480">
    <property type="protein sequence ID" value="UUX49116.1"/>
    <property type="molecule type" value="Genomic_DNA"/>
</dbReference>
<dbReference type="GO" id="GO:0016491">
    <property type="term" value="F:oxidoreductase activity"/>
    <property type="evidence" value="ECO:0007669"/>
    <property type="project" value="UniProtKB-KW"/>
</dbReference>
<evidence type="ECO:0000256" key="1">
    <source>
        <dbReference type="ARBA" id="ARBA00006484"/>
    </source>
</evidence>
<comment type="similarity">
    <text evidence="1">Belongs to the short-chain dehydrogenases/reductases (SDR) family.</text>
</comment>
<reference evidence="3" key="1">
    <citation type="submission" date="2022-08" db="EMBL/GenBank/DDBJ databases">
        <title>Nisaea acidiphila sp. nov., isolated from a marine algal debris and emended description of the genus Nisaea Urios et al. 2008.</title>
        <authorList>
            <person name="Kwon K."/>
        </authorList>
    </citation>
    <scope>NUCLEOTIDE SEQUENCE</scope>
    <source>
        <strain evidence="3">MEBiC11861</strain>
    </source>
</reference>
<dbReference type="PANTHER" id="PTHR43639">
    <property type="entry name" value="OXIDOREDUCTASE, SHORT-CHAIN DEHYDROGENASE/REDUCTASE FAMILY (AFU_ORTHOLOGUE AFUA_5G02870)"/>
    <property type="match status" value="1"/>
</dbReference>
<keyword evidence="2" id="KW-0560">Oxidoreductase</keyword>